<dbReference type="EMBL" id="NMUE01000003">
    <property type="protein sequence ID" value="RFA98090.1"/>
    <property type="molecule type" value="Genomic_DNA"/>
</dbReference>
<dbReference type="AlphaFoldDB" id="A0A371QY17"/>
<feature type="transmembrane region" description="Helical" evidence="1">
    <location>
        <begin position="165"/>
        <end position="185"/>
    </location>
</feature>
<keyword evidence="1" id="KW-1133">Transmembrane helix</keyword>
<proteinExistence type="predicted"/>
<feature type="transmembrane region" description="Helical" evidence="1">
    <location>
        <begin position="280"/>
        <end position="299"/>
    </location>
</feature>
<evidence type="ECO:0000313" key="5">
    <source>
        <dbReference type="Proteomes" id="UP000257123"/>
    </source>
</evidence>
<keyword evidence="1" id="KW-0472">Membrane</keyword>
<feature type="transmembrane region" description="Helical" evidence="1">
    <location>
        <begin position="81"/>
        <end position="104"/>
    </location>
</feature>
<feature type="transmembrane region" description="Helical" evidence="1">
    <location>
        <begin position="320"/>
        <end position="341"/>
    </location>
</feature>
<gene>
    <name evidence="3" type="ORF">CGL51_01775</name>
    <name evidence="2" type="ORF">CGL52_12875</name>
</gene>
<reference evidence="4 5" key="1">
    <citation type="submission" date="2017-07" db="EMBL/GenBank/DDBJ databases">
        <title>Draft genome sequence of aerobic hyperthermophilic archaea, Pyrobaculum aerophilum YKB31 and YKB32.</title>
        <authorList>
            <person name="Mochizuki T."/>
            <person name="Berliner A.J."/>
            <person name="Yoshida-Takashima Y."/>
            <person name="Takaki Y."/>
            <person name="Nunoura T."/>
            <person name="Takai K."/>
        </authorList>
    </citation>
    <scope>NUCLEOTIDE SEQUENCE [LARGE SCALE GENOMIC DNA]</scope>
    <source>
        <strain evidence="3 5">YKB31</strain>
        <strain evidence="2 4">YKB32</strain>
    </source>
</reference>
<keyword evidence="1" id="KW-0812">Transmembrane</keyword>
<sequence length="375" mass="40287">MAMGEVFTPRRVIPVMAPGLISLVLGGLGGIGIMWSWAGASFPVKLEVTQHFYLMIAGFFAALIGNELLNVLSMEWSGRQAGGITLALYAALLWALLAGTVAGAAWLSSAAYLAMLLVLIIYSRTYLKPSKMGFRPSAYNYLIVASLAASIALYITAWIGGGDLGVAMLIFPVSMIYAVMARDIALVTGRRPARERLGVLAFLLLVASFAMWTFGIVEAAGALLAASGAASILFSGIAQYARREKLFSYVKIWSAYLWLMAAGLILFLGAPALWRDIAAHALALGFIFNIVFGVDVILIDMIATQMQKRIVVKPRRGVPMLEVVTFLLLNVGMLARAGYAYAYTPSLAVVSGPLVGIAIVAFLLYTQRRLMQLSA</sequence>
<feature type="transmembrane region" description="Helical" evidence="1">
    <location>
        <begin position="110"/>
        <end position="127"/>
    </location>
</feature>
<feature type="transmembrane region" description="Helical" evidence="1">
    <location>
        <begin position="347"/>
        <end position="365"/>
    </location>
</feature>
<dbReference type="OrthoDB" id="29268at2157"/>
<accession>A0A371QY17</accession>
<feature type="transmembrane region" description="Helical" evidence="1">
    <location>
        <begin position="197"/>
        <end position="217"/>
    </location>
</feature>
<comment type="caution">
    <text evidence="2">The sequence shown here is derived from an EMBL/GenBank/DDBJ whole genome shotgun (WGS) entry which is preliminary data.</text>
</comment>
<feature type="transmembrane region" description="Helical" evidence="1">
    <location>
        <begin position="223"/>
        <end position="241"/>
    </location>
</feature>
<dbReference type="Proteomes" id="UP000256877">
    <property type="component" value="Unassembled WGS sequence"/>
</dbReference>
<dbReference type="EMBL" id="NMUF01000057">
    <property type="protein sequence ID" value="RFA95444.1"/>
    <property type="molecule type" value="Genomic_DNA"/>
</dbReference>
<protein>
    <submittedName>
        <fullName evidence="2">Uncharacterized protein</fullName>
    </submittedName>
</protein>
<dbReference type="Proteomes" id="UP000257123">
    <property type="component" value="Unassembled WGS sequence"/>
</dbReference>
<evidence type="ECO:0000313" key="3">
    <source>
        <dbReference type="EMBL" id="RFA98090.1"/>
    </source>
</evidence>
<evidence type="ECO:0000313" key="4">
    <source>
        <dbReference type="Proteomes" id="UP000256877"/>
    </source>
</evidence>
<feature type="transmembrane region" description="Helical" evidence="1">
    <location>
        <begin position="50"/>
        <end position="69"/>
    </location>
</feature>
<feature type="transmembrane region" description="Helical" evidence="1">
    <location>
        <begin position="139"/>
        <end position="159"/>
    </location>
</feature>
<feature type="transmembrane region" description="Helical" evidence="1">
    <location>
        <begin position="12"/>
        <end position="38"/>
    </location>
</feature>
<feature type="transmembrane region" description="Helical" evidence="1">
    <location>
        <begin position="253"/>
        <end position="274"/>
    </location>
</feature>
<organism evidence="2 4">
    <name type="scientific">Pyrobaculum aerophilum</name>
    <dbReference type="NCBI Taxonomy" id="13773"/>
    <lineage>
        <taxon>Archaea</taxon>
        <taxon>Thermoproteota</taxon>
        <taxon>Thermoprotei</taxon>
        <taxon>Thermoproteales</taxon>
        <taxon>Thermoproteaceae</taxon>
        <taxon>Pyrobaculum</taxon>
    </lineage>
</organism>
<name>A0A371QY17_9CREN</name>
<evidence type="ECO:0000313" key="2">
    <source>
        <dbReference type="EMBL" id="RFA95444.1"/>
    </source>
</evidence>
<evidence type="ECO:0000256" key="1">
    <source>
        <dbReference type="SAM" id="Phobius"/>
    </source>
</evidence>